<dbReference type="EMBL" id="LCJQ01000001">
    <property type="protein sequence ID" value="KKT82228.1"/>
    <property type="molecule type" value="Genomic_DNA"/>
</dbReference>
<feature type="domain" description="DJ-1/PfpI" evidence="1">
    <location>
        <begin position="4"/>
        <end position="170"/>
    </location>
</feature>
<dbReference type="SUPFAM" id="SSF52317">
    <property type="entry name" value="Class I glutamine amidotransferase-like"/>
    <property type="match status" value="1"/>
</dbReference>
<organism evidence="2 3">
    <name type="scientific">Candidatus Azambacteria bacterium GW2011_GWA1_44_9</name>
    <dbReference type="NCBI Taxonomy" id="1618610"/>
    <lineage>
        <taxon>Bacteria</taxon>
        <taxon>Candidatus Azamiibacteriota</taxon>
    </lineage>
</organism>
<name>A0A0G1KFB8_9BACT</name>
<proteinExistence type="predicted"/>
<dbReference type="InterPro" id="IPR050325">
    <property type="entry name" value="Prot/Nucl_acid_deglycase"/>
</dbReference>
<protein>
    <submittedName>
        <fullName evidence="2">ThiJ/PfpI domain protein</fullName>
    </submittedName>
</protein>
<evidence type="ECO:0000259" key="1">
    <source>
        <dbReference type="Pfam" id="PF01965"/>
    </source>
</evidence>
<dbReference type="PANTHER" id="PTHR48094">
    <property type="entry name" value="PROTEIN/NUCLEIC ACID DEGLYCASE DJ-1-RELATED"/>
    <property type="match status" value="1"/>
</dbReference>
<reference evidence="2 3" key="1">
    <citation type="journal article" date="2015" name="Nature">
        <title>rRNA introns, odd ribosomes, and small enigmatic genomes across a large radiation of phyla.</title>
        <authorList>
            <person name="Brown C.T."/>
            <person name="Hug L.A."/>
            <person name="Thomas B.C."/>
            <person name="Sharon I."/>
            <person name="Castelle C.J."/>
            <person name="Singh A."/>
            <person name="Wilkins M.J."/>
            <person name="Williams K.H."/>
            <person name="Banfield J.F."/>
        </authorList>
    </citation>
    <scope>NUCLEOTIDE SEQUENCE [LARGE SCALE GENOMIC DNA]</scope>
</reference>
<dbReference type="InterPro" id="IPR029062">
    <property type="entry name" value="Class_I_gatase-like"/>
</dbReference>
<dbReference type="Pfam" id="PF01965">
    <property type="entry name" value="DJ-1_PfpI"/>
    <property type="match status" value="1"/>
</dbReference>
<gene>
    <name evidence="2" type="ORF">UW78_C0001G0011</name>
</gene>
<accession>A0A0G1KFB8</accession>
<evidence type="ECO:0000313" key="3">
    <source>
        <dbReference type="Proteomes" id="UP000034595"/>
    </source>
</evidence>
<evidence type="ECO:0000313" key="2">
    <source>
        <dbReference type="EMBL" id="KKT82228.1"/>
    </source>
</evidence>
<sequence>MQNKVLLIIAQKGFQSKEYFDTKDVLQNEGIHVVTTAPLHEMAYSHMGDEVMPDLALSDVRVTDYDGVFAIGGPGALEYLDTTETARIFMEAHQTENYPYGAICIAPRILAKAGVLKNVHATGWDGDGELQRVFDTYGVIRVEESVVMDGVVVTAHGPAAARDFGKKIIEVLRKK</sequence>
<dbReference type="Gene3D" id="3.40.50.880">
    <property type="match status" value="1"/>
</dbReference>
<dbReference type="InterPro" id="IPR002818">
    <property type="entry name" value="DJ-1/PfpI"/>
</dbReference>
<dbReference type="AlphaFoldDB" id="A0A0G1KFB8"/>
<comment type="caution">
    <text evidence="2">The sequence shown here is derived from an EMBL/GenBank/DDBJ whole genome shotgun (WGS) entry which is preliminary data.</text>
</comment>
<dbReference type="PANTHER" id="PTHR48094:SF12">
    <property type="entry name" value="PARKINSON DISEASE PROTEIN 7 HOMOLOG"/>
    <property type="match status" value="1"/>
</dbReference>
<dbReference type="GO" id="GO:0005737">
    <property type="term" value="C:cytoplasm"/>
    <property type="evidence" value="ECO:0007669"/>
    <property type="project" value="TreeGrafter"/>
</dbReference>
<dbReference type="Proteomes" id="UP000034595">
    <property type="component" value="Unassembled WGS sequence"/>
</dbReference>